<evidence type="ECO:0000256" key="1">
    <source>
        <dbReference type="SAM" id="MobiDB-lite"/>
    </source>
</evidence>
<dbReference type="RefSeq" id="WP_182837569.1">
    <property type="nucleotide sequence ID" value="NZ_BAAABQ010000059.1"/>
</dbReference>
<reference evidence="2 3" key="1">
    <citation type="submission" date="2020-08" db="EMBL/GenBank/DDBJ databases">
        <title>Genomic Encyclopedia of Archaeal and Bacterial Type Strains, Phase II (KMG-II): from individual species to whole genera.</title>
        <authorList>
            <person name="Goeker M."/>
        </authorList>
    </citation>
    <scope>NUCLEOTIDE SEQUENCE [LARGE SCALE GENOMIC DNA]</scope>
    <source>
        <strain evidence="2 3">DSM 43850</strain>
    </source>
</reference>
<organism evidence="2 3">
    <name type="scientific">Kutzneria viridogrisea</name>
    <dbReference type="NCBI Taxonomy" id="47990"/>
    <lineage>
        <taxon>Bacteria</taxon>
        <taxon>Bacillati</taxon>
        <taxon>Actinomycetota</taxon>
        <taxon>Actinomycetes</taxon>
        <taxon>Pseudonocardiales</taxon>
        <taxon>Pseudonocardiaceae</taxon>
        <taxon>Kutzneria</taxon>
    </lineage>
</organism>
<feature type="region of interest" description="Disordered" evidence="1">
    <location>
        <begin position="1"/>
        <end position="21"/>
    </location>
</feature>
<dbReference type="EMBL" id="JACJID010000002">
    <property type="protein sequence ID" value="MBA8925954.1"/>
    <property type="molecule type" value="Genomic_DNA"/>
</dbReference>
<evidence type="ECO:0000313" key="3">
    <source>
        <dbReference type="Proteomes" id="UP000517916"/>
    </source>
</evidence>
<evidence type="ECO:0000313" key="2">
    <source>
        <dbReference type="EMBL" id="MBA8925954.1"/>
    </source>
</evidence>
<comment type="caution">
    <text evidence="2">The sequence shown here is derived from an EMBL/GenBank/DDBJ whole genome shotgun (WGS) entry which is preliminary data.</text>
</comment>
<proteinExistence type="predicted"/>
<keyword evidence="3" id="KW-1185">Reference proteome</keyword>
<protein>
    <submittedName>
        <fullName evidence="2">Uncharacterized protein</fullName>
    </submittedName>
</protein>
<name>A0ABR6BGD9_9PSEU</name>
<gene>
    <name evidence="2" type="ORF">BC739_003153</name>
</gene>
<dbReference type="Proteomes" id="UP000517916">
    <property type="component" value="Unassembled WGS sequence"/>
</dbReference>
<sequence length="126" mass="14311">MANPERAPLPDRVTLEPTPNHLRRFPPGTILGTIYQMLCQPEHPPAALTLYRDLATMADLDVRDVEFQKIIDNLEYYELSSMERIQEAAVALEMTGCLRVDMVHGGGEHWTVLEYGLPREPPADWP</sequence>
<accession>A0ABR6BGD9</accession>